<protein>
    <submittedName>
        <fullName evidence="3">PKD repeat protein</fullName>
    </submittedName>
</protein>
<dbReference type="InterPro" id="IPR035986">
    <property type="entry name" value="PKD_dom_sf"/>
</dbReference>
<accession>A0A7W5AUY3</accession>
<dbReference type="InterPro" id="IPR013783">
    <property type="entry name" value="Ig-like_fold"/>
</dbReference>
<dbReference type="EMBL" id="JACHXK010000002">
    <property type="protein sequence ID" value="MBB3109148.1"/>
    <property type="molecule type" value="Genomic_DNA"/>
</dbReference>
<feature type="domain" description="Copper amine oxidase-like N-terminal" evidence="2">
    <location>
        <begin position="53"/>
        <end position="137"/>
    </location>
</feature>
<dbReference type="Gene3D" id="2.60.40.10">
    <property type="entry name" value="Immunoglobulins"/>
    <property type="match status" value="1"/>
</dbReference>
<dbReference type="SUPFAM" id="SSF55383">
    <property type="entry name" value="Copper amine oxidase, domain N"/>
    <property type="match status" value="2"/>
</dbReference>
<dbReference type="Gene3D" id="3.30.457.10">
    <property type="entry name" value="Copper amine oxidase-like, N-terminal domain"/>
    <property type="match status" value="1"/>
</dbReference>
<feature type="chain" id="PRO_5031080040" evidence="1">
    <location>
        <begin position="24"/>
        <end position="654"/>
    </location>
</feature>
<dbReference type="InterPro" id="IPR012854">
    <property type="entry name" value="Cu_amine_oxidase-like_N"/>
</dbReference>
<evidence type="ECO:0000259" key="2">
    <source>
        <dbReference type="Pfam" id="PF07833"/>
    </source>
</evidence>
<evidence type="ECO:0000313" key="4">
    <source>
        <dbReference type="Proteomes" id="UP000570361"/>
    </source>
</evidence>
<keyword evidence="1" id="KW-0732">Signal</keyword>
<dbReference type="SUPFAM" id="SSF49299">
    <property type="entry name" value="PKD domain"/>
    <property type="match status" value="2"/>
</dbReference>
<reference evidence="3 4" key="1">
    <citation type="submission" date="2020-08" db="EMBL/GenBank/DDBJ databases">
        <title>Genomic Encyclopedia of Type Strains, Phase III (KMG-III): the genomes of soil and plant-associated and newly described type strains.</title>
        <authorList>
            <person name="Whitman W."/>
        </authorList>
    </citation>
    <scope>NUCLEOTIDE SEQUENCE [LARGE SCALE GENOMIC DNA]</scope>
    <source>
        <strain evidence="3 4">CECT 5862</strain>
    </source>
</reference>
<name>A0A7W5AUY3_9BACL</name>
<comment type="caution">
    <text evidence="3">The sequence shown here is derived from an EMBL/GenBank/DDBJ whole genome shotgun (WGS) entry which is preliminary data.</text>
</comment>
<evidence type="ECO:0000256" key="1">
    <source>
        <dbReference type="SAM" id="SignalP"/>
    </source>
</evidence>
<proteinExistence type="predicted"/>
<dbReference type="InterPro" id="IPR036582">
    <property type="entry name" value="Mao_N_sf"/>
</dbReference>
<dbReference type="Proteomes" id="UP000570361">
    <property type="component" value="Unassembled WGS sequence"/>
</dbReference>
<organism evidence="3 4">
    <name type="scientific">Paenibacillus phyllosphaerae</name>
    <dbReference type="NCBI Taxonomy" id="274593"/>
    <lineage>
        <taxon>Bacteria</taxon>
        <taxon>Bacillati</taxon>
        <taxon>Bacillota</taxon>
        <taxon>Bacilli</taxon>
        <taxon>Bacillales</taxon>
        <taxon>Paenibacillaceae</taxon>
        <taxon>Paenibacillus</taxon>
    </lineage>
</organism>
<dbReference type="Pfam" id="PF07833">
    <property type="entry name" value="Cu_amine_oxidN1"/>
    <property type="match status" value="1"/>
</dbReference>
<keyword evidence="4" id="KW-1185">Reference proteome</keyword>
<feature type="signal peptide" evidence="1">
    <location>
        <begin position="1"/>
        <end position="23"/>
    </location>
</feature>
<dbReference type="AlphaFoldDB" id="A0A7W5AUY3"/>
<sequence length="654" mass="71451">MKSMKWLLSLALLFVPLGGVINADRAVAVGAASNRLTLQINSKVMDKNGVQSLAAQPVTVKSGTSFIPLKSVANQYGYKVAYDVKTKEAVVTTSLHVFRFKDGRKTITQDGKAVTAPLAPYSQNGSFMVPIRTWSTLTDSKLALTGKTISLTWSTQPTADFSVQPEKIYAGETFVTYVDRSTTTTGTPYVAERWEGKMDVFPQAGTYTITRVVQDSSGVWSDPYSVTIQVLAPNQAPVADFSTEQETYRIGEQVIYTDLSYDDENAIVKRTWSGKEDVFFEAGVKTVQLEVEDSHGLKGTVVKTITVTDEVLYTKNEYDMLFTEQGKKYTINGASVLNYPVISYTYQSNMAQMVRSNSPETLITEGIAYDDMLSGEVSFMFHHLNKIGYPVKIYLLATNKSGVVANVSTGASGIGGPDVYISNTGKLSTARYLQAIADNKAPTVTTIRPNQTVILYQDLNKVPVKPEQTVTAYVDLNSDQELHYQVVVVAADKDPIALLPSLTLMDRYDIHTRGTFYNASRTIDITEPLGSTPSRLVLGDGKNDPYLIGMDAVTGKNEVNVGNFGVMYKMTLNHVAPNTLIALNPRGGHYAGAFLVNGKLVYVTKDSILKDNTEAAVLYRTGSTEESVELVFTIAAGGNLPLAMLFLPMPGLKY</sequence>
<evidence type="ECO:0000313" key="3">
    <source>
        <dbReference type="EMBL" id="MBB3109148.1"/>
    </source>
</evidence>
<gene>
    <name evidence="3" type="ORF">FHS18_001200</name>
</gene>
<dbReference type="RefSeq" id="WP_183597954.1">
    <property type="nucleotide sequence ID" value="NZ_JACHXK010000002.1"/>
</dbReference>